<evidence type="ECO:0000313" key="3">
    <source>
        <dbReference type="Proteomes" id="UP001170954"/>
    </source>
</evidence>
<feature type="transmembrane region" description="Helical" evidence="1">
    <location>
        <begin position="6"/>
        <end position="25"/>
    </location>
</feature>
<dbReference type="Proteomes" id="UP001170954">
    <property type="component" value="Unassembled WGS sequence"/>
</dbReference>
<keyword evidence="3" id="KW-1185">Reference proteome</keyword>
<accession>A0ABT7NT39</accession>
<evidence type="ECO:0008006" key="4">
    <source>
        <dbReference type="Google" id="ProtNLM"/>
    </source>
</evidence>
<organism evidence="2 3">
    <name type="scientific">Sphingobacterium hotanense</name>
    <dbReference type="NCBI Taxonomy" id="649196"/>
    <lineage>
        <taxon>Bacteria</taxon>
        <taxon>Pseudomonadati</taxon>
        <taxon>Bacteroidota</taxon>
        <taxon>Sphingobacteriia</taxon>
        <taxon>Sphingobacteriales</taxon>
        <taxon>Sphingobacteriaceae</taxon>
        <taxon>Sphingobacterium</taxon>
    </lineage>
</organism>
<keyword evidence="1" id="KW-0812">Transmembrane</keyword>
<dbReference type="EMBL" id="JACAGK010000085">
    <property type="protein sequence ID" value="MDM1050315.1"/>
    <property type="molecule type" value="Genomic_DNA"/>
</dbReference>
<protein>
    <recommendedName>
        <fullName evidence="4">6-phosphogluconate dehydrogenase</fullName>
    </recommendedName>
</protein>
<keyword evidence="1" id="KW-0472">Membrane</keyword>
<reference evidence="2" key="1">
    <citation type="submission" date="2020-06" db="EMBL/GenBank/DDBJ databases">
        <authorList>
            <person name="Dong N."/>
        </authorList>
    </citation>
    <scope>NUCLEOTIDE SEQUENCE</scope>
    <source>
        <strain evidence="2">R1692</strain>
    </source>
</reference>
<keyword evidence="1" id="KW-1133">Transmembrane helix</keyword>
<name>A0ABT7NT39_9SPHI</name>
<evidence type="ECO:0000313" key="2">
    <source>
        <dbReference type="EMBL" id="MDM1050315.1"/>
    </source>
</evidence>
<evidence type="ECO:0000256" key="1">
    <source>
        <dbReference type="SAM" id="Phobius"/>
    </source>
</evidence>
<comment type="caution">
    <text evidence="2">The sequence shown here is derived from an EMBL/GenBank/DDBJ whole genome shotgun (WGS) entry which is preliminary data.</text>
</comment>
<sequence>MIGKFISWTLLIVVLIVAGWVYWNYYNVFGEGVKSGVLNYAVKKGNIFKTYEGKLIQEGFGATKTGTGLTSNQFEFSVENDSIYRILEVNSGKVFDLHYKEYRGVLPWRGNTVYIVDQIIQMRDLKPGSY</sequence>
<reference evidence="2" key="2">
    <citation type="journal article" date="2022" name="Sci. Total Environ.">
        <title>Prevalence, transmission, and molecular epidemiology of tet(X)-positive bacteria among humans, animals, and environmental niches in China: An epidemiological, and genomic-based study.</title>
        <authorList>
            <person name="Dong N."/>
            <person name="Zeng Y."/>
            <person name="Cai C."/>
            <person name="Sun C."/>
            <person name="Lu J."/>
            <person name="Liu C."/>
            <person name="Zhou H."/>
            <person name="Sun Q."/>
            <person name="Shu L."/>
            <person name="Wang H."/>
            <person name="Wang Y."/>
            <person name="Wang S."/>
            <person name="Wu C."/>
            <person name="Chan E.W."/>
            <person name="Chen G."/>
            <person name="Shen Z."/>
            <person name="Chen S."/>
            <person name="Zhang R."/>
        </authorList>
    </citation>
    <scope>NUCLEOTIDE SEQUENCE</scope>
    <source>
        <strain evidence="2">R1692</strain>
    </source>
</reference>
<proteinExistence type="predicted"/>
<gene>
    <name evidence="2" type="ORF">HX018_18925</name>
</gene>